<name>A0AB74TKW8_9LACT</name>
<feature type="transmembrane region" description="Helical" evidence="1">
    <location>
        <begin position="29"/>
        <end position="47"/>
    </location>
</feature>
<keyword evidence="1" id="KW-0472">Membrane</keyword>
<accession>A0AB74TKW8</accession>
<keyword evidence="1" id="KW-0812">Transmembrane</keyword>
<evidence type="ECO:0000313" key="3">
    <source>
        <dbReference type="EMBL" id="XBC51162.1"/>
    </source>
</evidence>
<gene>
    <name evidence="3" type="ORF">VUQ07_07970</name>
    <name evidence="2" type="ORF">VUQ09_07045</name>
</gene>
<evidence type="ECO:0000256" key="1">
    <source>
        <dbReference type="SAM" id="Phobius"/>
    </source>
</evidence>
<proteinExistence type="predicted"/>
<reference evidence="2" key="1">
    <citation type="submission" date="2023-12" db="EMBL/GenBank/DDBJ databases">
        <title>Dolosigranulum savutii sp. nov. isolated from human upper respiratory samples collected in Botswana.</title>
        <authorList>
            <person name="Kelly M.S."/>
        </authorList>
    </citation>
    <scope>NUCLEOTIDE SEQUENCE</scope>
    <source>
        <strain evidence="3">MSK211</strain>
        <strain evidence="2">MSK312</strain>
    </source>
</reference>
<dbReference type="EMBL" id="CP142436">
    <property type="protein sequence ID" value="XBC51162.1"/>
    <property type="molecule type" value="Genomic_DNA"/>
</dbReference>
<dbReference type="RefSeq" id="WP_347297488.1">
    <property type="nucleotide sequence ID" value="NZ_CP142434.1"/>
</dbReference>
<dbReference type="AlphaFoldDB" id="A0AB74TKW8"/>
<feature type="transmembrane region" description="Helical" evidence="1">
    <location>
        <begin position="5"/>
        <end position="23"/>
    </location>
</feature>
<dbReference type="EMBL" id="CP142434">
    <property type="protein sequence ID" value="XBC47322.1"/>
    <property type="molecule type" value="Genomic_DNA"/>
</dbReference>
<evidence type="ECO:0000313" key="2">
    <source>
        <dbReference type="EMBL" id="XBC47322.1"/>
    </source>
</evidence>
<organism evidence="2">
    <name type="scientific">Dolosigranulum savutiense</name>
    <dbReference type="NCBI Taxonomy" id="3110288"/>
    <lineage>
        <taxon>Bacteria</taxon>
        <taxon>Bacillati</taxon>
        <taxon>Bacillota</taxon>
        <taxon>Bacilli</taxon>
        <taxon>Lactobacillales</taxon>
        <taxon>Carnobacteriaceae</taxon>
        <taxon>Dolosigranulum</taxon>
    </lineage>
</organism>
<keyword evidence="1" id="KW-1133">Transmembrane helix</keyword>
<protein>
    <submittedName>
        <fullName evidence="2">Uncharacterized protein</fullName>
    </submittedName>
</protein>
<sequence length="58" mass="6225">MILHIIFQAILIGLAGMALLTIGPSTTEMVITGTVYVILSLLLAGLADKINNRKPPRH</sequence>